<gene>
    <name evidence="9" type="ORF">BWP39_26065</name>
</gene>
<dbReference type="InterPro" id="IPR020846">
    <property type="entry name" value="MFS_dom"/>
</dbReference>
<dbReference type="InterPro" id="IPR004638">
    <property type="entry name" value="EmrB-like"/>
</dbReference>
<dbReference type="GO" id="GO:0022857">
    <property type="term" value="F:transmembrane transporter activity"/>
    <property type="evidence" value="ECO:0007669"/>
    <property type="project" value="InterPro"/>
</dbReference>
<feature type="transmembrane region" description="Helical" evidence="7">
    <location>
        <begin position="304"/>
        <end position="322"/>
    </location>
</feature>
<feature type="domain" description="Major facilitator superfamily (MFS) profile" evidence="8">
    <location>
        <begin position="13"/>
        <end position="468"/>
    </location>
</feature>
<evidence type="ECO:0000259" key="8">
    <source>
        <dbReference type="PROSITE" id="PS50850"/>
    </source>
</evidence>
<evidence type="ECO:0000256" key="7">
    <source>
        <dbReference type="SAM" id="Phobius"/>
    </source>
</evidence>
<keyword evidence="4 7" id="KW-0812">Transmembrane</keyword>
<organism evidence="9 10">
    <name type="scientific">Paraburkholderia acidicola</name>
    <dbReference type="NCBI Taxonomy" id="1912599"/>
    <lineage>
        <taxon>Bacteria</taxon>
        <taxon>Pseudomonadati</taxon>
        <taxon>Pseudomonadota</taxon>
        <taxon>Betaproteobacteria</taxon>
        <taxon>Burkholderiales</taxon>
        <taxon>Burkholderiaceae</taxon>
        <taxon>Paraburkholderia</taxon>
    </lineage>
</organism>
<dbReference type="InterPro" id="IPR036259">
    <property type="entry name" value="MFS_trans_sf"/>
</dbReference>
<dbReference type="Gene3D" id="1.20.1250.20">
    <property type="entry name" value="MFS general substrate transporter like domains"/>
    <property type="match status" value="1"/>
</dbReference>
<dbReference type="NCBIfam" id="TIGR00711">
    <property type="entry name" value="efflux_EmrB"/>
    <property type="match status" value="1"/>
</dbReference>
<keyword evidence="2" id="KW-0813">Transport</keyword>
<feature type="transmembrane region" description="Helical" evidence="7">
    <location>
        <begin position="12"/>
        <end position="35"/>
    </location>
</feature>
<evidence type="ECO:0000256" key="3">
    <source>
        <dbReference type="ARBA" id="ARBA00022475"/>
    </source>
</evidence>
<evidence type="ECO:0000256" key="5">
    <source>
        <dbReference type="ARBA" id="ARBA00022989"/>
    </source>
</evidence>
<dbReference type="EMBL" id="MTZV01000006">
    <property type="protein sequence ID" value="PCE23154.1"/>
    <property type="molecule type" value="Genomic_DNA"/>
</dbReference>
<dbReference type="Proteomes" id="UP000218022">
    <property type="component" value="Unassembled WGS sequence"/>
</dbReference>
<dbReference type="PRINTS" id="PR01036">
    <property type="entry name" value="TCRTETB"/>
</dbReference>
<comment type="caution">
    <text evidence="9">The sequence shown here is derived from an EMBL/GenBank/DDBJ whole genome shotgun (WGS) entry which is preliminary data.</text>
</comment>
<keyword evidence="3" id="KW-1003">Cell membrane</keyword>
<dbReference type="AlphaFoldDB" id="A0A2A4ES86"/>
<feature type="transmembrane region" description="Helical" evidence="7">
    <location>
        <begin position="141"/>
        <end position="160"/>
    </location>
</feature>
<evidence type="ECO:0000313" key="10">
    <source>
        <dbReference type="Proteomes" id="UP000218022"/>
    </source>
</evidence>
<dbReference type="GO" id="GO:0005886">
    <property type="term" value="C:plasma membrane"/>
    <property type="evidence" value="ECO:0007669"/>
    <property type="project" value="UniProtKB-SubCell"/>
</dbReference>
<dbReference type="InterPro" id="IPR011701">
    <property type="entry name" value="MFS"/>
</dbReference>
<dbReference type="PROSITE" id="PS50850">
    <property type="entry name" value="MFS"/>
    <property type="match status" value="1"/>
</dbReference>
<accession>A0A2A4ES86</accession>
<dbReference type="PANTHER" id="PTHR42718:SF46">
    <property type="entry name" value="BLR6921 PROTEIN"/>
    <property type="match status" value="1"/>
</dbReference>
<feature type="transmembrane region" description="Helical" evidence="7">
    <location>
        <begin position="442"/>
        <end position="464"/>
    </location>
</feature>
<dbReference type="Pfam" id="PF07690">
    <property type="entry name" value="MFS_1"/>
    <property type="match status" value="1"/>
</dbReference>
<feature type="transmembrane region" description="Helical" evidence="7">
    <location>
        <begin position="200"/>
        <end position="220"/>
    </location>
</feature>
<feature type="transmembrane region" description="Helical" evidence="7">
    <location>
        <begin position="79"/>
        <end position="102"/>
    </location>
</feature>
<keyword evidence="6 7" id="KW-0472">Membrane</keyword>
<feature type="transmembrane region" description="Helical" evidence="7">
    <location>
        <begin position="166"/>
        <end position="188"/>
    </location>
</feature>
<feature type="transmembrane region" description="Helical" evidence="7">
    <location>
        <begin position="47"/>
        <end position="67"/>
    </location>
</feature>
<feature type="transmembrane region" description="Helical" evidence="7">
    <location>
        <begin position="399"/>
        <end position="422"/>
    </location>
</feature>
<dbReference type="PANTHER" id="PTHR42718">
    <property type="entry name" value="MAJOR FACILITATOR SUPERFAMILY MULTIDRUG TRANSPORTER MFSC"/>
    <property type="match status" value="1"/>
</dbReference>
<protein>
    <submittedName>
        <fullName evidence="9">MFS transporter</fullName>
    </submittedName>
</protein>
<evidence type="ECO:0000256" key="4">
    <source>
        <dbReference type="ARBA" id="ARBA00022692"/>
    </source>
</evidence>
<reference evidence="9 10" key="1">
    <citation type="submission" date="2017-01" db="EMBL/GenBank/DDBJ databases">
        <title>Whole-Genome Shotgun Sequencing of Two beta-Proteobacterial Species in Search of the Bulgecin Biosynthetic Cluster.</title>
        <authorList>
            <person name="Horsman M.E."/>
            <person name="Marous D.R."/>
            <person name="Li R."/>
            <person name="Oliver R.A."/>
            <person name="Byun B."/>
            <person name="Emrich S.J."/>
            <person name="Boggess B."/>
            <person name="Townsend C.A."/>
            <person name="Mobashery S."/>
        </authorList>
    </citation>
    <scope>NUCLEOTIDE SEQUENCE [LARGE SCALE GENOMIC DNA]</scope>
    <source>
        <strain evidence="9 10">ATCC 31363</strain>
    </source>
</reference>
<proteinExistence type="predicted"/>
<dbReference type="Gene3D" id="1.20.1720.10">
    <property type="entry name" value="Multidrug resistance protein D"/>
    <property type="match status" value="1"/>
</dbReference>
<name>A0A2A4ES86_9BURK</name>
<dbReference type="CDD" id="cd17321">
    <property type="entry name" value="MFS_MMR_MDR_like"/>
    <property type="match status" value="1"/>
</dbReference>
<evidence type="ECO:0000313" key="9">
    <source>
        <dbReference type="EMBL" id="PCE23154.1"/>
    </source>
</evidence>
<keyword evidence="5 7" id="KW-1133">Transmembrane helix</keyword>
<evidence type="ECO:0000256" key="2">
    <source>
        <dbReference type="ARBA" id="ARBA00022448"/>
    </source>
</evidence>
<feature type="transmembrane region" description="Helical" evidence="7">
    <location>
        <begin position="269"/>
        <end position="292"/>
    </location>
</feature>
<dbReference type="SUPFAM" id="SSF103473">
    <property type="entry name" value="MFS general substrate transporter"/>
    <property type="match status" value="1"/>
</dbReference>
<sequence>MTHNIEGRKRWLALIVLCLGVLMIVLDTTIVNVALPSIATDLGFSETSLVWVVNAYMLTFGGFLLLGGRLGDLYGHRKLFLGGIVLFTVASLACGLSNSQVLLVCARAVQGLGGAVVSAVSLSLIMNLFTEPAERAKAMGIYGFVCAGGGSIGVLLGGLLTNVLSWHWIFLVNLPIGIAVYALCIGLLPDGRGHAEGEKLDVAGAATVTVSLMLAVYAIVNGNEAGWTSAQTLGLLAAAVVLFAVFLLIEARVQHPLMPLGLFRLRNVAVANVTAVLWAAAMFAWFFISALYLQRVLGYRPLQVGLAFLPANVIMAFFSLGLSAKFVMRFGIRIPLAVGLGIAAVGLLLFARAPVDGHFVVDTLPGMLLLGFGAGIAFNPMLLAAMSDVEPGESGLASGMVNTSFMMGGALGLAVLASLAAARSGTLAAAHAPEAVALNGGYHVAFVFGAAFAALAALVGGLFLRVGLHAGAPDAAHGAQDGDTGAATGNT</sequence>
<feature type="transmembrane region" description="Helical" evidence="7">
    <location>
        <begin position="232"/>
        <end position="249"/>
    </location>
</feature>
<feature type="transmembrane region" description="Helical" evidence="7">
    <location>
        <begin position="334"/>
        <end position="355"/>
    </location>
</feature>
<feature type="transmembrane region" description="Helical" evidence="7">
    <location>
        <begin position="108"/>
        <end position="129"/>
    </location>
</feature>
<dbReference type="OrthoDB" id="2412976at2"/>
<dbReference type="RefSeq" id="WP_096725131.1">
    <property type="nucleotide sequence ID" value="NZ_MTZV01000006.1"/>
</dbReference>
<evidence type="ECO:0000256" key="1">
    <source>
        <dbReference type="ARBA" id="ARBA00004651"/>
    </source>
</evidence>
<evidence type="ECO:0000256" key="6">
    <source>
        <dbReference type="ARBA" id="ARBA00023136"/>
    </source>
</evidence>
<comment type="subcellular location">
    <subcellularLocation>
        <location evidence="1">Cell membrane</location>
        <topology evidence="1">Multi-pass membrane protein</topology>
    </subcellularLocation>
</comment>
<feature type="transmembrane region" description="Helical" evidence="7">
    <location>
        <begin position="367"/>
        <end position="387"/>
    </location>
</feature>